<evidence type="ECO:0000313" key="1">
    <source>
        <dbReference type="EMBL" id="MCM5671175.1"/>
    </source>
</evidence>
<dbReference type="AlphaFoldDB" id="A0A1L8Y945"/>
<dbReference type="EMBL" id="JAGHKT020000001">
    <property type="protein sequence ID" value="MCM5671175.1"/>
    <property type="molecule type" value="Genomic_DNA"/>
</dbReference>
<dbReference type="GO" id="GO:0008081">
    <property type="term" value="F:phosphoric diester hydrolase activity"/>
    <property type="evidence" value="ECO:0007669"/>
    <property type="project" value="InterPro"/>
</dbReference>
<reference evidence="1 2" key="1">
    <citation type="submission" date="2022-06" db="EMBL/GenBank/DDBJ databases">
        <title>Staphylococcus hominis ShoR14 genome sequence.</title>
        <authorList>
            <person name="Yeo C.C."/>
            <person name="Chew C.H."/>
            <person name="Che Hamzah A.M."/>
            <person name="Al-Trad E.I."/>
        </authorList>
    </citation>
    <scope>NUCLEOTIDE SEQUENCE [LARGE SCALE GENOMIC DNA]</scope>
    <source>
        <strain evidence="1 2">ShoR14</strain>
    </source>
</reference>
<dbReference type="Proteomes" id="UP000665944">
    <property type="component" value="Unassembled WGS sequence"/>
</dbReference>
<dbReference type="eggNOG" id="COG0584">
    <property type="taxonomic scope" value="Bacteria"/>
</dbReference>
<proteinExistence type="predicted"/>
<accession>A0A1L8Y945</accession>
<sequence length="248" mass="29032">MKIQKPNTSFQIVAHRGLSQKYPENTVEGFKAALMQHIDMLEIDVHFTKDKQLVVIHDDSIDRTSNQKGKVKDFTLEELKQFDFGIRHGETFKNTRISTFSEVLSLFKNYSKTLLIEIKKPEQYPGIEKALLEELDKFQIPSHRVIIQSFDVESVKRMSEYTKKYALGVLISKKQYWYKQPDFENIASFAQFINPNYKLINKKFIKRAHEHHLKVIPYTVNNMKDVKKLIHLGVDGIISDIPDDIFKL</sequence>
<dbReference type="PANTHER" id="PTHR46211">
    <property type="entry name" value="GLYCEROPHOSPHORYL DIESTER PHOSPHODIESTERASE"/>
    <property type="match status" value="1"/>
</dbReference>
<protein>
    <submittedName>
        <fullName evidence="1">Glycerophosphodiester phosphodiesterase</fullName>
    </submittedName>
</protein>
<dbReference type="GO" id="GO:0006629">
    <property type="term" value="P:lipid metabolic process"/>
    <property type="evidence" value="ECO:0007669"/>
    <property type="project" value="InterPro"/>
</dbReference>
<dbReference type="InterPro" id="IPR017946">
    <property type="entry name" value="PLC-like_Pdiesterase_TIM-brl"/>
</dbReference>
<dbReference type="SUPFAM" id="SSF51695">
    <property type="entry name" value="PLC-like phosphodiesterases"/>
    <property type="match status" value="1"/>
</dbReference>
<dbReference type="PANTHER" id="PTHR46211:SF1">
    <property type="entry name" value="GLYCEROPHOSPHODIESTER PHOSPHODIESTERASE, CYTOPLASMIC"/>
    <property type="match status" value="1"/>
</dbReference>
<dbReference type="Pfam" id="PF03009">
    <property type="entry name" value="GDPD"/>
    <property type="match status" value="1"/>
</dbReference>
<evidence type="ECO:0000313" key="2">
    <source>
        <dbReference type="Proteomes" id="UP000665944"/>
    </source>
</evidence>
<dbReference type="PROSITE" id="PS51704">
    <property type="entry name" value="GP_PDE"/>
    <property type="match status" value="1"/>
</dbReference>
<organism evidence="1 2">
    <name type="scientific">Staphylococcus hominis</name>
    <dbReference type="NCBI Taxonomy" id="1290"/>
    <lineage>
        <taxon>Bacteria</taxon>
        <taxon>Bacillati</taxon>
        <taxon>Bacillota</taxon>
        <taxon>Bacilli</taxon>
        <taxon>Bacillales</taxon>
        <taxon>Staphylococcaceae</taxon>
        <taxon>Staphylococcus</taxon>
    </lineage>
</organism>
<comment type="caution">
    <text evidence="1">The sequence shown here is derived from an EMBL/GenBank/DDBJ whole genome shotgun (WGS) entry which is preliminary data.</text>
</comment>
<dbReference type="InterPro" id="IPR030395">
    <property type="entry name" value="GP_PDE_dom"/>
</dbReference>
<keyword evidence="2" id="KW-1185">Reference proteome</keyword>
<gene>
    <name evidence="1" type="ORF">J7T32_000155</name>
</gene>
<name>A0A1L8Y945_STAHO</name>
<dbReference type="Gene3D" id="3.20.20.190">
    <property type="entry name" value="Phosphatidylinositol (PI) phosphodiesterase"/>
    <property type="match status" value="1"/>
</dbReference>
<dbReference type="RefSeq" id="WP_017176108.1">
    <property type="nucleotide sequence ID" value="NZ_CABMJU010000052.1"/>
</dbReference>